<dbReference type="Proteomes" id="UP000708208">
    <property type="component" value="Unassembled WGS sequence"/>
</dbReference>
<comment type="caution">
    <text evidence="1">The sequence shown here is derived from an EMBL/GenBank/DDBJ whole genome shotgun (WGS) entry which is preliminary data.</text>
</comment>
<evidence type="ECO:0000313" key="1">
    <source>
        <dbReference type="EMBL" id="CAG7824811.1"/>
    </source>
</evidence>
<gene>
    <name evidence="1" type="ORF">AFUS01_LOCUS34952</name>
</gene>
<accession>A0A8J2L1U1</accession>
<name>A0A8J2L1U1_9HEXA</name>
<proteinExistence type="predicted"/>
<dbReference type="AlphaFoldDB" id="A0A8J2L1U1"/>
<evidence type="ECO:0000313" key="2">
    <source>
        <dbReference type="Proteomes" id="UP000708208"/>
    </source>
</evidence>
<keyword evidence="2" id="KW-1185">Reference proteome</keyword>
<feature type="non-terminal residue" evidence="1">
    <location>
        <position position="1"/>
    </location>
</feature>
<reference evidence="1" key="1">
    <citation type="submission" date="2021-06" db="EMBL/GenBank/DDBJ databases">
        <authorList>
            <person name="Hodson N. C."/>
            <person name="Mongue J. A."/>
            <person name="Jaron S. K."/>
        </authorList>
    </citation>
    <scope>NUCLEOTIDE SEQUENCE</scope>
</reference>
<organism evidence="1 2">
    <name type="scientific">Allacma fusca</name>
    <dbReference type="NCBI Taxonomy" id="39272"/>
    <lineage>
        <taxon>Eukaryota</taxon>
        <taxon>Metazoa</taxon>
        <taxon>Ecdysozoa</taxon>
        <taxon>Arthropoda</taxon>
        <taxon>Hexapoda</taxon>
        <taxon>Collembola</taxon>
        <taxon>Symphypleona</taxon>
        <taxon>Sminthuridae</taxon>
        <taxon>Allacma</taxon>
    </lineage>
</organism>
<sequence>LASFLSVWFNKLNGSSTNSTYAWAQVVTG</sequence>
<dbReference type="EMBL" id="CAJVCH010534111">
    <property type="protein sequence ID" value="CAG7824811.1"/>
    <property type="molecule type" value="Genomic_DNA"/>
</dbReference>
<protein>
    <submittedName>
        <fullName evidence="1">Uncharacterized protein</fullName>
    </submittedName>
</protein>